<protein>
    <submittedName>
        <fullName evidence="1">Uncharacterized protein</fullName>
    </submittedName>
</protein>
<organism evidence="1 2">
    <name type="scientific">Trichomalopsis sarcophagae</name>
    <dbReference type="NCBI Taxonomy" id="543379"/>
    <lineage>
        <taxon>Eukaryota</taxon>
        <taxon>Metazoa</taxon>
        <taxon>Ecdysozoa</taxon>
        <taxon>Arthropoda</taxon>
        <taxon>Hexapoda</taxon>
        <taxon>Insecta</taxon>
        <taxon>Pterygota</taxon>
        <taxon>Neoptera</taxon>
        <taxon>Endopterygota</taxon>
        <taxon>Hymenoptera</taxon>
        <taxon>Apocrita</taxon>
        <taxon>Proctotrupomorpha</taxon>
        <taxon>Chalcidoidea</taxon>
        <taxon>Pteromalidae</taxon>
        <taxon>Pteromalinae</taxon>
        <taxon>Trichomalopsis</taxon>
    </lineage>
</organism>
<dbReference type="AlphaFoldDB" id="A0A232FAF2"/>
<keyword evidence="2" id="KW-1185">Reference proteome</keyword>
<gene>
    <name evidence="1" type="ORF">TSAR_008604</name>
</gene>
<name>A0A232FAF2_9HYME</name>
<evidence type="ECO:0000313" key="1">
    <source>
        <dbReference type="EMBL" id="OXU27418.1"/>
    </source>
</evidence>
<dbReference type="EMBL" id="NNAY01000605">
    <property type="protein sequence ID" value="OXU27418.1"/>
    <property type="molecule type" value="Genomic_DNA"/>
</dbReference>
<accession>A0A232FAF2</accession>
<proteinExistence type="predicted"/>
<reference evidence="1 2" key="1">
    <citation type="journal article" date="2017" name="Curr. Biol.">
        <title>The Evolution of Venom by Co-option of Single-Copy Genes.</title>
        <authorList>
            <person name="Martinson E.O."/>
            <person name="Mrinalini"/>
            <person name="Kelkar Y.D."/>
            <person name="Chang C.H."/>
            <person name="Werren J.H."/>
        </authorList>
    </citation>
    <scope>NUCLEOTIDE SEQUENCE [LARGE SCALE GENOMIC DNA]</scope>
    <source>
        <strain evidence="1 2">Alberta</strain>
        <tissue evidence="1">Whole body</tissue>
    </source>
</reference>
<sequence>MMRNSLPTSRGRSCDVLSLSYFQDLVPAIAVFFTELYNLSRSSCQYPSIWKQSIIIPRNKIATPASAADTRPVSNIIHLA</sequence>
<evidence type="ECO:0000313" key="2">
    <source>
        <dbReference type="Proteomes" id="UP000215335"/>
    </source>
</evidence>
<dbReference type="Proteomes" id="UP000215335">
    <property type="component" value="Unassembled WGS sequence"/>
</dbReference>
<comment type="caution">
    <text evidence="1">The sequence shown here is derived from an EMBL/GenBank/DDBJ whole genome shotgun (WGS) entry which is preliminary data.</text>
</comment>